<dbReference type="InterPro" id="IPR016024">
    <property type="entry name" value="ARM-type_fold"/>
</dbReference>
<evidence type="ECO:0000256" key="2">
    <source>
        <dbReference type="SAM" id="Phobius"/>
    </source>
</evidence>
<gene>
    <name evidence="5" type="ORF">PILCRDRAFT_16427</name>
</gene>
<keyword evidence="2" id="KW-1133">Transmembrane helix</keyword>
<dbReference type="PANTHER" id="PTHR10635:SF0">
    <property type="entry name" value="COATOMER SUBUNIT BETA"/>
    <property type="match status" value="1"/>
</dbReference>
<reference evidence="5 6" key="1">
    <citation type="submission" date="2014-04" db="EMBL/GenBank/DDBJ databases">
        <authorList>
            <consortium name="DOE Joint Genome Institute"/>
            <person name="Kuo A."/>
            <person name="Tarkka M."/>
            <person name="Buscot F."/>
            <person name="Kohler A."/>
            <person name="Nagy L.G."/>
            <person name="Floudas D."/>
            <person name="Copeland A."/>
            <person name="Barry K.W."/>
            <person name="Cichocki N."/>
            <person name="Veneault-Fourrey C."/>
            <person name="LaButti K."/>
            <person name="Lindquist E.A."/>
            <person name="Lipzen A."/>
            <person name="Lundell T."/>
            <person name="Morin E."/>
            <person name="Murat C."/>
            <person name="Sun H."/>
            <person name="Tunlid A."/>
            <person name="Henrissat B."/>
            <person name="Grigoriev I.V."/>
            <person name="Hibbett D.S."/>
            <person name="Martin F."/>
            <person name="Nordberg H.P."/>
            <person name="Cantor M.N."/>
            <person name="Hua S.X."/>
        </authorList>
    </citation>
    <scope>NUCLEOTIDE SEQUENCE [LARGE SCALE GENOMIC DNA]</scope>
    <source>
        <strain evidence="5 6">F 1598</strain>
    </source>
</reference>
<dbReference type="InterPro" id="IPR002553">
    <property type="entry name" value="Clathrin/coatomer_adapt-like_N"/>
</dbReference>
<dbReference type="AlphaFoldDB" id="A0A0C3AEE1"/>
<dbReference type="Proteomes" id="UP000054166">
    <property type="component" value="Unassembled WGS sequence"/>
</dbReference>
<evidence type="ECO:0000259" key="4">
    <source>
        <dbReference type="Pfam" id="PF07718"/>
    </source>
</evidence>
<dbReference type="GO" id="GO:0006888">
    <property type="term" value="P:endoplasmic reticulum to Golgi vesicle-mediated transport"/>
    <property type="evidence" value="ECO:0007669"/>
    <property type="project" value="TreeGrafter"/>
</dbReference>
<dbReference type="InParanoid" id="A0A0C3AEE1"/>
<protein>
    <recommendedName>
        <fullName evidence="7">Clathrin/coatomer adaptor adaptin-like N-terminal domain-containing protein</fullName>
    </recommendedName>
</protein>
<dbReference type="InterPro" id="IPR011989">
    <property type="entry name" value="ARM-like"/>
</dbReference>
<evidence type="ECO:0000259" key="3">
    <source>
        <dbReference type="Pfam" id="PF01602"/>
    </source>
</evidence>
<feature type="region of interest" description="Disordered" evidence="1">
    <location>
        <begin position="532"/>
        <end position="559"/>
    </location>
</feature>
<dbReference type="Pfam" id="PF07718">
    <property type="entry name" value="Coatamer_beta_C"/>
    <property type="match status" value="2"/>
</dbReference>
<feature type="compositionally biased region" description="Basic and acidic residues" evidence="1">
    <location>
        <begin position="542"/>
        <end position="554"/>
    </location>
</feature>
<dbReference type="GO" id="GO:0006886">
    <property type="term" value="P:intracellular protein transport"/>
    <property type="evidence" value="ECO:0007669"/>
    <property type="project" value="InterPro"/>
</dbReference>
<feature type="domain" description="Clathrin/coatomer adaptor adaptin-like N-terminal" evidence="3">
    <location>
        <begin position="274"/>
        <end position="408"/>
    </location>
</feature>
<dbReference type="EMBL" id="KN833161">
    <property type="protein sequence ID" value="KIM72128.1"/>
    <property type="molecule type" value="Genomic_DNA"/>
</dbReference>
<dbReference type="InterPro" id="IPR011710">
    <property type="entry name" value="Coatomer_bsu_C"/>
</dbReference>
<dbReference type="OrthoDB" id="2553626at2759"/>
<feature type="domain" description="Coatomer beta subunit C-terminal" evidence="4">
    <location>
        <begin position="675"/>
        <end position="743"/>
    </location>
</feature>
<feature type="compositionally biased region" description="Low complexity" evidence="1">
    <location>
        <begin position="156"/>
        <end position="168"/>
    </location>
</feature>
<feature type="domain" description="Coatomer beta subunit C-terminal" evidence="4">
    <location>
        <begin position="752"/>
        <end position="811"/>
    </location>
</feature>
<keyword evidence="2" id="KW-0812">Transmembrane</keyword>
<dbReference type="GO" id="GO:0030126">
    <property type="term" value="C:COPI vesicle coat"/>
    <property type="evidence" value="ECO:0007669"/>
    <property type="project" value="InterPro"/>
</dbReference>
<dbReference type="InterPro" id="IPR016460">
    <property type="entry name" value="COPB1"/>
</dbReference>
<evidence type="ECO:0000313" key="5">
    <source>
        <dbReference type="EMBL" id="KIM72128.1"/>
    </source>
</evidence>
<accession>A0A0C3AEE1</accession>
<evidence type="ECO:0000256" key="1">
    <source>
        <dbReference type="SAM" id="MobiDB-lite"/>
    </source>
</evidence>
<dbReference type="GO" id="GO:0006891">
    <property type="term" value="P:intra-Golgi vesicle-mediated transport"/>
    <property type="evidence" value="ECO:0007669"/>
    <property type="project" value="TreeGrafter"/>
</dbReference>
<keyword evidence="2" id="KW-0472">Membrane</keyword>
<keyword evidence="6" id="KW-1185">Reference proteome</keyword>
<dbReference type="Gene3D" id="1.25.10.10">
    <property type="entry name" value="Leucine-rich Repeat Variant"/>
    <property type="match status" value="1"/>
</dbReference>
<evidence type="ECO:0008006" key="7">
    <source>
        <dbReference type="Google" id="ProtNLM"/>
    </source>
</evidence>
<dbReference type="STRING" id="765440.A0A0C3AEE1"/>
<feature type="compositionally biased region" description="Pro residues" evidence="1">
    <location>
        <begin position="125"/>
        <end position="138"/>
    </location>
</feature>
<feature type="region of interest" description="Disordered" evidence="1">
    <location>
        <begin position="156"/>
        <end position="199"/>
    </location>
</feature>
<name>A0A0C3AEE1_PILCF</name>
<reference evidence="6" key="2">
    <citation type="submission" date="2015-01" db="EMBL/GenBank/DDBJ databases">
        <title>Evolutionary Origins and Diversification of the Mycorrhizal Mutualists.</title>
        <authorList>
            <consortium name="DOE Joint Genome Institute"/>
            <consortium name="Mycorrhizal Genomics Consortium"/>
            <person name="Kohler A."/>
            <person name="Kuo A."/>
            <person name="Nagy L.G."/>
            <person name="Floudas D."/>
            <person name="Copeland A."/>
            <person name="Barry K.W."/>
            <person name="Cichocki N."/>
            <person name="Veneault-Fourrey C."/>
            <person name="LaButti K."/>
            <person name="Lindquist E.A."/>
            <person name="Lipzen A."/>
            <person name="Lundell T."/>
            <person name="Morin E."/>
            <person name="Murat C."/>
            <person name="Riley R."/>
            <person name="Ohm R."/>
            <person name="Sun H."/>
            <person name="Tunlid A."/>
            <person name="Henrissat B."/>
            <person name="Grigoriev I.V."/>
            <person name="Hibbett D.S."/>
            <person name="Martin F."/>
        </authorList>
    </citation>
    <scope>NUCLEOTIDE SEQUENCE [LARGE SCALE GENOMIC DNA]</scope>
    <source>
        <strain evidence="6">F 1598</strain>
    </source>
</reference>
<dbReference type="SUPFAM" id="SSF48371">
    <property type="entry name" value="ARM repeat"/>
    <property type="match status" value="1"/>
</dbReference>
<sequence>MAIRITIASLSASEPGSEGAIHTFLSDIDSILKYFHPNLGQSDTLMGGQFFAALRLVIHAEGGDGVDCGLAFVQGGQSSSSASPFTLVPIVSSSSNPTTHPQKVIHNPFLLRAKGKDREKLPGPNIMPPLPPRKPPLIPPPCHVSLINPLLPAPIPSRSTITPSPNTNAAQTPPVIPSPLVPSTNISGGAASQAAQMKKAEEQLEKERVMRVLKKVLICRSYMEHRHSYIRKNAVFAVYAIIYREFENLILNAPELLQTFLAAESDVTCKGNISTLVELLQMSVIDVIRLDCKNDTANWARYSRCIFELLHASSHAVKYESATTLTTLTQNLAVVKGGCRILFHIKESDNNVKLIVLDCLDTLRSKHGDILDMNVLQVLSNPYTEVRQKAMSVALSMTFSQNVDEVARNSCRRRNKRIMTRYHFSVSEYRQLPIQSIHVTLMEFLGDSNNPSAPDVVAFVRQVLHLMTFHPFITDLPCLVNSEIVEKFPHLRQTICEYVESVSDIRSTLQEIRKVLGKIPILASEKWLLDEANGGEEPDGDASGKKDEKPKEGGGRGTTTARLEVVKAAAKLPLRTLILGGVFFMGAVLDTALAKLVLRFDELTSDSIATIQVPIDENSHECILNCIQTLSELEATPAVHDIFLKDTKAVHTKMLGAQEWRNGRMQKAQAVIVQVDDLLTFREFSQKSADDAIDFDENVGKVTGNTEIREDFISYLSCILWLASFSDLIYAAYVKIHGFNIMLGEPSEGDTRYDLTFADVLLVNQTPNMLQNLYLDFPTLGNLKLVERPRVYTIAPHGFQSIKVTINVRSFPNRLFQTLISPGRSLRQKQVSSLAVFYGKNLPYIDMDYIKSPYYNEAHFRSKWTDFEWENRVNVTTSVS</sequence>
<dbReference type="GO" id="GO:0005198">
    <property type="term" value="F:structural molecule activity"/>
    <property type="evidence" value="ECO:0007669"/>
    <property type="project" value="InterPro"/>
</dbReference>
<organism evidence="5 6">
    <name type="scientific">Piloderma croceum (strain F 1598)</name>
    <dbReference type="NCBI Taxonomy" id="765440"/>
    <lineage>
        <taxon>Eukaryota</taxon>
        <taxon>Fungi</taxon>
        <taxon>Dikarya</taxon>
        <taxon>Basidiomycota</taxon>
        <taxon>Agaricomycotina</taxon>
        <taxon>Agaricomycetes</taxon>
        <taxon>Agaricomycetidae</taxon>
        <taxon>Atheliales</taxon>
        <taxon>Atheliaceae</taxon>
        <taxon>Piloderma</taxon>
    </lineage>
</organism>
<dbReference type="PANTHER" id="PTHR10635">
    <property type="entry name" value="COATOMER SUBUNIT BETA"/>
    <property type="match status" value="1"/>
</dbReference>
<dbReference type="HOGENOM" id="CLU_334972_0_0_1"/>
<evidence type="ECO:0000313" key="6">
    <source>
        <dbReference type="Proteomes" id="UP000054166"/>
    </source>
</evidence>
<feature type="region of interest" description="Disordered" evidence="1">
    <location>
        <begin position="117"/>
        <end position="138"/>
    </location>
</feature>
<proteinExistence type="predicted"/>
<dbReference type="Pfam" id="PF01602">
    <property type="entry name" value="Adaptin_N"/>
    <property type="match status" value="1"/>
</dbReference>
<feature type="transmembrane region" description="Helical" evidence="2">
    <location>
        <begin position="712"/>
        <end position="733"/>
    </location>
</feature>